<evidence type="ECO:0000256" key="2">
    <source>
        <dbReference type="SAM" id="MobiDB-lite"/>
    </source>
</evidence>
<feature type="chain" id="PRO_5017926350" evidence="3">
    <location>
        <begin position="31"/>
        <end position="248"/>
    </location>
</feature>
<dbReference type="EMBL" id="RKQN01000001">
    <property type="protein sequence ID" value="RPE82066.1"/>
    <property type="molecule type" value="Genomic_DNA"/>
</dbReference>
<proteinExistence type="predicted"/>
<organism evidence="4 5">
    <name type="scientific">Vulcaniibacterium tengchongense</name>
    <dbReference type="NCBI Taxonomy" id="1273429"/>
    <lineage>
        <taxon>Bacteria</taxon>
        <taxon>Pseudomonadati</taxon>
        <taxon>Pseudomonadota</taxon>
        <taxon>Gammaproteobacteria</taxon>
        <taxon>Lysobacterales</taxon>
        <taxon>Lysobacteraceae</taxon>
        <taxon>Vulcaniibacterium</taxon>
    </lineage>
</organism>
<name>A0A3N4VG69_9GAMM</name>
<feature type="compositionally biased region" description="Basic and acidic residues" evidence="2">
    <location>
        <begin position="228"/>
        <end position="240"/>
    </location>
</feature>
<feature type="signal peptide" evidence="3">
    <location>
        <begin position="1"/>
        <end position="30"/>
    </location>
</feature>
<keyword evidence="5" id="KW-1185">Reference proteome</keyword>
<evidence type="ECO:0000256" key="3">
    <source>
        <dbReference type="SAM" id="SignalP"/>
    </source>
</evidence>
<keyword evidence="3" id="KW-0732">Signal</keyword>
<dbReference type="Gene3D" id="1.20.58.430">
    <property type="entry name" value="Type IV secretion system, VirB5-domain"/>
    <property type="match status" value="1"/>
</dbReference>
<protein>
    <submittedName>
        <fullName evidence="4">P-type conjugative transfer protein TrbJ</fullName>
    </submittedName>
</protein>
<feature type="region of interest" description="Disordered" evidence="2">
    <location>
        <begin position="219"/>
        <end position="248"/>
    </location>
</feature>
<evidence type="ECO:0000256" key="1">
    <source>
        <dbReference type="SAM" id="Coils"/>
    </source>
</evidence>
<keyword evidence="1" id="KW-0175">Coiled coil</keyword>
<reference evidence="4 5" key="1">
    <citation type="submission" date="2018-11" db="EMBL/GenBank/DDBJ databases">
        <title>Genomic Encyclopedia of Type Strains, Phase IV (KMG-IV): sequencing the most valuable type-strain genomes for metagenomic binning, comparative biology and taxonomic classification.</title>
        <authorList>
            <person name="Goeker M."/>
        </authorList>
    </citation>
    <scope>NUCLEOTIDE SEQUENCE [LARGE SCALE GENOMIC DNA]</scope>
    <source>
        <strain evidence="4 5">DSM 25623</strain>
    </source>
</reference>
<evidence type="ECO:0000313" key="4">
    <source>
        <dbReference type="EMBL" id="RPE82066.1"/>
    </source>
</evidence>
<dbReference type="SUPFAM" id="SSF101082">
    <property type="entry name" value="Typo IV secretion system protein TraC"/>
    <property type="match status" value="1"/>
</dbReference>
<dbReference type="RefSeq" id="WP_158635651.1">
    <property type="nucleotide sequence ID" value="NZ_RKQN01000001.1"/>
</dbReference>
<evidence type="ECO:0000313" key="5">
    <source>
        <dbReference type="Proteomes" id="UP000269708"/>
    </source>
</evidence>
<dbReference type="AlphaFoldDB" id="A0A3N4VG69"/>
<dbReference type="NCBIfam" id="TIGR02780">
    <property type="entry name" value="TrbJ_Ti"/>
    <property type="match status" value="1"/>
</dbReference>
<gene>
    <name evidence="4" type="ORF">EDC50_1272</name>
</gene>
<dbReference type="InterPro" id="IPR023220">
    <property type="entry name" value="T4SS_VirB5-domain"/>
</dbReference>
<accession>A0A3N4VG69</accession>
<dbReference type="Proteomes" id="UP000269708">
    <property type="component" value="Unassembled WGS sequence"/>
</dbReference>
<dbReference type="OrthoDB" id="3078729at2"/>
<sequence>MTNHAFRALSLAFATTLGTAALTIPTPATAQWVVIDPTNYVQNFLTQLRAVQSNINEAQQIRNQIQQYQNMLQNTRGLQAKDLNSFIDALGRLDGVMQEGKSLAVTVGNYEQAFKAKFPGYKPQKNYSESYREWNETARDSVLGAMRVANMQIQGIQSESQAINALKSAAQSADGQKSAIDAGNQIALAQIEQLQQLRELMVAQMQSEGTHLAAEQQAEAAKATSIREATRYRDPREGWKPKPIKIGN</sequence>
<dbReference type="InterPro" id="IPR014147">
    <property type="entry name" value="T4SS_TrbJ"/>
</dbReference>
<feature type="coiled-coil region" evidence="1">
    <location>
        <begin position="41"/>
        <end position="78"/>
    </location>
</feature>
<comment type="caution">
    <text evidence="4">The sequence shown here is derived from an EMBL/GenBank/DDBJ whole genome shotgun (WGS) entry which is preliminary data.</text>
</comment>